<keyword evidence="1" id="KW-0472">Membrane</keyword>
<evidence type="ECO:0000313" key="3">
    <source>
        <dbReference type="Proteomes" id="UP000023755"/>
    </source>
</evidence>
<protein>
    <submittedName>
        <fullName evidence="2">Uncharacterized protein</fullName>
    </submittedName>
</protein>
<gene>
    <name evidence="2" type="ORF">NHE_0081</name>
</gene>
<keyword evidence="1" id="KW-0812">Transmembrane</keyword>
<organism evidence="2 3">
    <name type="scientific">Neorickettsia helminthoeca str. Oregon</name>
    <dbReference type="NCBI Taxonomy" id="1286528"/>
    <lineage>
        <taxon>Bacteria</taxon>
        <taxon>Pseudomonadati</taxon>
        <taxon>Pseudomonadota</taxon>
        <taxon>Alphaproteobacteria</taxon>
        <taxon>Rickettsiales</taxon>
        <taxon>Anaplasmataceae</taxon>
        <taxon>Neorickettsia</taxon>
    </lineage>
</organism>
<dbReference type="EMBL" id="CP007481">
    <property type="protein sequence ID" value="AHX11052.1"/>
    <property type="molecule type" value="Genomic_DNA"/>
</dbReference>
<sequence length="90" mass="9643">MFCLITAGVTAGVLSAIVDYAANIAESTQKNLATAEVRLFAISNLAVLVVYVWFLCLACVVHRSVYAERECASSITIEQVSGEIQAGMEK</sequence>
<dbReference type="Proteomes" id="UP000023755">
    <property type="component" value="Chromosome"/>
</dbReference>
<dbReference type="KEGG" id="nhm:NHE_0081"/>
<keyword evidence="1" id="KW-1133">Transmembrane helix</keyword>
<dbReference type="AlphaFoldDB" id="X5GVI9"/>
<reference evidence="2 3" key="1">
    <citation type="submission" date="2014-03" db="EMBL/GenBank/DDBJ databases">
        <title>Sequencing and Comparison of Genomes and Transcriptome Profiles of Human Ehrlichiosis Agents.</title>
        <authorList>
            <person name="Lin M."/>
            <person name="Daugherty S.C."/>
            <person name="Nagaraj S."/>
            <person name="Cheng Z."/>
            <person name="Xiong Q."/>
            <person name="Lin F.-Y."/>
            <person name="Sengamalay N."/>
            <person name="Ott S."/>
            <person name="Godinez A."/>
            <person name="Tallon L.J."/>
            <person name="Sadzewicz L."/>
            <person name="Fraser C.M."/>
            <person name="Dunning Hotopp J.C."/>
            <person name="Rikihisa Y."/>
        </authorList>
    </citation>
    <scope>NUCLEOTIDE SEQUENCE [LARGE SCALE GENOMIC DNA]</scope>
    <source>
        <strain evidence="2 3">Oregon</strain>
    </source>
</reference>
<feature type="transmembrane region" description="Helical" evidence="1">
    <location>
        <begin position="39"/>
        <end position="61"/>
    </location>
</feature>
<accession>X5GVI9</accession>
<proteinExistence type="predicted"/>
<evidence type="ECO:0000256" key="1">
    <source>
        <dbReference type="SAM" id="Phobius"/>
    </source>
</evidence>
<dbReference type="RefSeq" id="WP_156927328.1">
    <property type="nucleotide sequence ID" value="NZ_CP007481.1"/>
</dbReference>
<keyword evidence="3" id="KW-1185">Reference proteome</keyword>
<name>X5GVI9_9RICK</name>
<dbReference type="HOGENOM" id="CLU_2437799_0_0_5"/>
<evidence type="ECO:0000313" key="2">
    <source>
        <dbReference type="EMBL" id="AHX11052.1"/>
    </source>
</evidence>